<evidence type="ECO:0000313" key="1">
    <source>
        <dbReference type="EMBL" id="CAI6049274.1"/>
    </source>
</evidence>
<accession>A0AA35LSC9</accession>
<evidence type="ECO:0000313" key="2">
    <source>
        <dbReference type="Proteomes" id="UP001160390"/>
    </source>
</evidence>
<dbReference type="AlphaFoldDB" id="A0AA35LSC9"/>
<proteinExistence type="predicted"/>
<name>A0AA35LSC9_9HYPO</name>
<dbReference type="EMBL" id="CABFNP030000586">
    <property type="protein sequence ID" value="CAI6049274.1"/>
    <property type="molecule type" value="Genomic_DNA"/>
</dbReference>
<sequence length="264" mass="29115">MATATVTTVPTINGFHVPLTRDDMKLANVLCNKLPRMNSDMDPDQEHIKNLSAIIAQHQMAGKFATVLLHKHENTPAGQVKLEVELKTMPDKLIKPILAEIVDSSKLDATLKAMTGKWMRPIQLDSLDLRNVHGIVFKLNTDENCLAPFEFAEGPVPLSKDDNTLANFINVFVNYVKRHNLADVFGLQYLGLIDGDGQYISRTAEFELGKEGTIVLPTSVLKDVELVSTSWHGASEPTEGEPPAGESWAKRVVGGVETHKVFYS</sequence>
<organism evidence="1 2">
    <name type="scientific">Clonostachys chloroleuca</name>
    <dbReference type="NCBI Taxonomy" id="1926264"/>
    <lineage>
        <taxon>Eukaryota</taxon>
        <taxon>Fungi</taxon>
        <taxon>Dikarya</taxon>
        <taxon>Ascomycota</taxon>
        <taxon>Pezizomycotina</taxon>
        <taxon>Sordariomycetes</taxon>
        <taxon>Hypocreomycetidae</taxon>
        <taxon>Hypocreales</taxon>
        <taxon>Bionectriaceae</taxon>
        <taxon>Clonostachys</taxon>
    </lineage>
</organism>
<dbReference type="Proteomes" id="UP001160390">
    <property type="component" value="Unassembled WGS sequence"/>
</dbReference>
<keyword evidence="2" id="KW-1185">Reference proteome</keyword>
<gene>
    <name evidence="1" type="ORF">CCHLO57077_00016565</name>
</gene>
<protein>
    <submittedName>
        <fullName evidence="1">Uncharacterized protein</fullName>
    </submittedName>
</protein>
<reference evidence="1" key="1">
    <citation type="submission" date="2023-01" db="EMBL/GenBank/DDBJ databases">
        <authorList>
            <person name="Piombo E."/>
        </authorList>
    </citation>
    <scope>NUCLEOTIDE SEQUENCE</scope>
</reference>
<comment type="caution">
    <text evidence="1">The sequence shown here is derived from an EMBL/GenBank/DDBJ whole genome shotgun (WGS) entry which is preliminary data.</text>
</comment>